<dbReference type="Proteomes" id="UP000324748">
    <property type="component" value="Unassembled WGS sequence"/>
</dbReference>
<name>A0A5B0LW02_PUCGR</name>
<reference evidence="2 3" key="1">
    <citation type="submission" date="2019-05" db="EMBL/GenBank/DDBJ databases">
        <title>Emergence of the Ug99 lineage of the wheat stem rust pathogen through somatic hybridization.</title>
        <authorList>
            <person name="Li F."/>
            <person name="Upadhyaya N.M."/>
            <person name="Sperschneider J."/>
            <person name="Matny O."/>
            <person name="Nguyen-Phuc H."/>
            <person name="Mago R."/>
            <person name="Raley C."/>
            <person name="Miller M.E."/>
            <person name="Silverstein K.A.T."/>
            <person name="Henningsen E."/>
            <person name="Hirsch C.D."/>
            <person name="Visser B."/>
            <person name="Pretorius Z.A."/>
            <person name="Steffenson B.J."/>
            <person name="Schwessinger B."/>
            <person name="Dodds P.N."/>
            <person name="Figueroa M."/>
        </authorList>
    </citation>
    <scope>NUCLEOTIDE SEQUENCE [LARGE SCALE GENOMIC DNA]</scope>
    <source>
        <strain evidence="2">21-0</strain>
    </source>
</reference>
<dbReference type="EMBL" id="VSWC01000184">
    <property type="protein sequence ID" value="KAA1067774.1"/>
    <property type="molecule type" value="Genomic_DNA"/>
</dbReference>
<proteinExistence type="predicted"/>
<feature type="compositionally biased region" description="Basic and acidic residues" evidence="1">
    <location>
        <begin position="8"/>
        <end position="20"/>
    </location>
</feature>
<evidence type="ECO:0000313" key="2">
    <source>
        <dbReference type="EMBL" id="KAA1067774.1"/>
    </source>
</evidence>
<accession>A0A5B0LW02</accession>
<dbReference type="AlphaFoldDB" id="A0A5B0LW02"/>
<organism evidence="2 3">
    <name type="scientific">Puccinia graminis f. sp. tritici</name>
    <dbReference type="NCBI Taxonomy" id="56615"/>
    <lineage>
        <taxon>Eukaryota</taxon>
        <taxon>Fungi</taxon>
        <taxon>Dikarya</taxon>
        <taxon>Basidiomycota</taxon>
        <taxon>Pucciniomycotina</taxon>
        <taxon>Pucciniomycetes</taxon>
        <taxon>Pucciniales</taxon>
        <taxon>Pucciniaceae</taxon>
        <taxon>Puccinia</taxon>
    </lineage>
</organism>
<comment type="caution">
    <text evidence="2">The sequence shown here is derived from an EMBL/GenBank/DDBJ whole genome shotgun (WGS) entry which is preliminary data.</text>
</comment>
<evidence type="ECO:0000256" key="1">
    <source>
        <dbReference type="SAM" id="MobiDB-lite"/>
    </source>
</evidence>
<feature type="region of interest" description="Disordered" evidence="1">
    <location>
        <begin position="1"/>
        <end position="28"/>
    </location>
</feature>
<protein>
    <submittedName>
        <fullName evidence="2">Uncharacterized protein</fullName>
    </submittedName>
</protein>
<gene>
    <name evidence="2" type="ORF">PGT21_016722</name>
</gene>
<evidence type="ECO:0000313" key="3">
    <source>
        <dbReference type="Proteomes" id="UP000324748"/>
    </source>
</evidence>
<sequence length="60" mass="6954">MPAMKITNHQEGKIPFDGGRESYPSGGRQWYQPSTKDCLLLDDQYNTILTIDDYRGVERF</sequence>
<keyword evidence="3" id="KW-1185">Reference proteome</keyword>